<name>A0A059JAR9_TRIIM</name>
<evidence type="ECO:0000313" key="2">
    <source>
        <dbReference type="EMBL" id="KDB24950.1"/>
    </source>
</evidence>
<evidence type="ECO:0000256" key="1">
    <source>
        <dbReference type="SAM" id="MobiDB-lite"/>
    </source>
</evidence>
<organism evidence="2 3">
    <name type="scientific">Trichophyton interdigitale (strain MR816)</name>
    <dbReference type="NCBI Taxonomy" id="1215338"/>
    <lineage>
        <taxon>Eukaryota</taxon>
        <taxon>Fungi</taxon>
        <taxon>Dikarya</taxon>
        <taxon>Ascomycota</taxon>
        <taxon>Pezizomycotina</taxon>
        <taxon>Eurotiomycetes</taxon>
        <taxon>Eurotiomycetidae</taxon>
        <taxon>Onygenales</taxon>
        <taxon>Arthrodermataceae</taxon>
        <taxon>Trichophyton</taxon>
    </lineage>
</organism>
<comment type="caution">
    <text evidence="2">The sequence shown here is derived from an EMBL/GenBank/DDBJ whole genome shotgun (WGS) entry which is preliminary data.</text>
</comment>
<dbReference type="EMBL" id="AOKY01000232">
    <property type="protein sequence ID" value="KDB24950.1"/>
    <property type="molecule type" value="Genomic_DNA"/>
</dbReference>
<evidence type="ECO:0000313" key="3">
    <source>
        <dbReference type="Proteomes" id="UP000024533"/>
    </source>
</evidence>
<accession>A0A059JAR9</accession>
<reference evidence="2 3" key="1">
    <citation type="submission" date="2014-02" db="EMBL/GenBank/DDBJ databases">
        <title>The Genome Sequence of Trichophyton interdigitale MR816.</title>
        <authorList>
            <consortium name="The Broad Institute Genomics Platform"/>
            <person name="Cuomo C.A."/>
            <person name="White T.C."/>
            <person name="Graser Y."/>
            <person name="Martinez-Rossi N."/>
            <person name="Heitman J."/>
            <person name="Young S.K."/>
            <person name="Zeng Q."/>
            <person name="Gargeya S."/>
            <person name="Abouelleil A."/>
            <person name="Alvarado L."/>
            <person name="Chapman S.B."/>
            <person name="Gainer-Dewar J."/>
            <person name="Goldberg J."/>
            <person name="Griggs A."/>
            <person name="Gujja S."/>
            <person name="Hansen M."/>
            <person name="Howarth C."/>
            <person name="Imamovic A."/>
            <person name="Larimer J."/>
            <person name="Martinez D."/>
            <person name="Murphy C."/>
            <person name="Pearson M.D."/>
            <person name="Persinoti G."/>
            <person name="Poon T."/>
            <person name="Priest M."/>
            <person name="Roberts A.D."/>
            <person name="Saif S."/>
            <person name="Shea T.D."/>
            <person name="Sykes S.N."/>
            <person name="Wortman J."/>
            <person name="Nusbaum C."/>
            <person name="Birren B."/>
        </authorList>
    </citation>
    <scope>NUCLEOTIDE SEQUENCE [LARGE SCALE GENOMIC DNA]</scope>
    <source>
        <strain evidence="2 3">MR816</strain>
    </source>
</reference>
<gene>
    <name evidence="2" type="ORF">H109_03218</name>
</gene>
<protein>
    <submittedName>
        <fullName evidence="2">Uncharacterized protein</fullName>
    </submittedName>
</protein>
<dbReference type="AlphaFoldDB" id="A0A059JAR9"/>
<feature type="region of interest" description="Disordered" evidence="1">
    <location>
        <begin position="63"/>
        <end position="82"/>
    </location>
</feature>
<keyword evidence="3" id="KW-1185">Reference proteome</keyword>
<dbReference type="HOGENOM" id="CLU_1579629_0_0_1"/>
<proteinExistence type="predicted"/>
<sequence length="169" mass="18728">MSFNRVATWYWIPTATKGALQAKQGSHWTAPSACRWSLGLSVERRETVRPRAAKAPSNFITDFPETAERPQKPKPPLTQPASLTSTLTSRCMRLAVESSLASSRDLHRHIGAYFCPPLLIANLGRSCHRATTEMSRPPFYDSAWDNPGCLSRDFSASRPSDTSNGAKYT</sequence>
<dbReference type="Proteomes" id="UP000024533">
    <property type="component" value="Unassembled WGS sequence"/>
</dbReference>